<feature type="domain" description="Histone-binding protein RBBP4-like N-terminal" evidence="7">
    <location>
        <begin position="21"/>
        <end position="90"/>
    </location>
</feature>
<keyword evidence="5" id="KW-0539">Nucleus</keyword>
<dbReference type="PRINTS" id="PR00320">
    <property type="entry name" value="GPROTEINBRPT"/>
</dbReference>
<dbReference type="InterPro" id="IPR036322">
    <property type="entry name" value="WD40_repeat_dom_sf"/>
</dbReference>
<dbReference type="SMART" id="SM00320">
    <property type="entry name" value="WD40"/>
    <property type="match status" value="6"/>
</dbReference>
<dbReference type="CDD" id="cd00200">
    <property type="entry name" value="WD40"/>
    <property type="match status" value="1"/>
</dbReference>
<keyword evidence="4" id="KW-0156">Chromatin regulator</keyword>
<keyword evidence="3" id="KW-0677">Repeat</keyword>
<proteinExistence type="predicted"/>
<keyword evidence="2 6" id="KW-0853">WD repeat</keyword>
<feature type="repeat" description="WD" evidence="6">
    <location>
        <begin position="328"/>
        <end position="370"/>
    </location>
</feature>
<feature type="repeat" description="WD" evidence="6">
    <location>
        <begin position="385"/>
        <end position="418"/>
    </location>
</feature>
<dbReference type="Pfam" id="PF12265">
    <property type="entry name" value="CAF1C_H4-bd"/>
    <property type="match status" value="1"/>
</dbReference>
<evidence type="ECO:0000256" key="4">
    <source>
        <dbReference type="ARBA" id="ARBA00022853"/>
    </source>
</evidence>
<gene>
    <name evidence="8" type="primary">HAT2</name>
    <name evidence="8" type="ORF">GLX27_000457</name>
</gene>
<evidence type="ECO:0000313" key="9">
    <source>
        <dbReference type="Proteomes" id="UP000818624"/>
    </source>
</evidence>
<name>A0ABY8EJE1_MALFU</name>
<dbReference type="PROSITE" id="PS50082">
    <property type="entry name" value="WD_REPEATS_2"/>
    <property type="match status" value="4"/>
</dbReference>
<evidence type="ECO:0000256" key="5">
    <source>
        <dbReference type="ARBA" id="ARBA00023242"/>
    </source>
</evidence>
<reference evidence="8 9" key="1">
    <citation type="journal article" date="2020" name="Elife">
        <title>Loss of centromere function drives karyotype evolution in closely related Malassezia species.</title>
        <authorList>
            <person name="Sankaranarayanan S.R."/>
            <person name="Ianiri G."/>
            <person name="Coelho M.A."/>
            <person name="Reza M.H."/>
            <person name="Thimmappa B.C."/>
            <person name="Ganguly P."/>
            <person name="Vadnala R.N."/>
            <person name="Sun S."/>
            <person name="Siddharthan R."/>
            <person name="Tellgren-Roth C."/>
            <person name="Dawson T.L."/>
            <person name="Heitman J."/>
            <person name="Sanyal K."/>
        </authorList>
    </citation>
    <scope>NUCLEOTIDE SEQUENCE [LARGE SCALE GENOMIC DNA]</scope>
    <source>
        <strain evidence="8">CBS14141</strain>
    </source>
</reference>
<dbReference type="InterPro" id="IPR015943">
    <property type="entry name" value="WD40/YVTN_repeat-like_dom_sf"/>
</dbReference>
<dbReference type="InterPro" id="IPR019775">
    <property type="entry name" value="WD40_repeat_CS"/>
</dbReference>
<dbReference type="EMBL" id="CP046234">
    <property type="protein sequence ID" value="WFD45832.1"/>
    <property type="molecule type" value="Genomic_DNA"/>
</dbReference>
<feature type="repeat" description="WD" evidence="6">
    <location>
        <begin position="239"/>
        <end position="281"/>
    </location>
</feature>
<sequence>MAGVDIAEDAASANLAMISNEEYKIWKKNSPFLYDMVITHALEWPTLTMQWFPDKEVFADKGYARHRLLMGTHTSGQDQNYVQIASANLPLTDAEGDAKLEMKDYDEEKGGTCLRHAHAEIGSYSSTMPRIQITQRINHDGEVNRARYCPQNCDLIATRAVSGLTYVFDRTKHSNQPDPDGKCRPDITLRGQTKEGYGLAWNPVRQGHILAASEDTTVCHWDVNAYQKDKTVLDPVQTYRGHSSIVEDVAWHNFHEHLFASVGDDRQMLLWDTRESPDSPKHRVEAHTAEVNAVAFSLASEYILATGSSDKTVALWDLRNLSVALHSLEAHTDEVLQIAWSPHHETMLASASADRRVNIWDLSRIGEEQTAEDAEDGPAELLFVHGGHTSRPTDMAWSPQDPCKVATAAEDNIVMVWQPASSIIEPADAEPDAADLE</sequence>
<evidence type="ECO:0000256" key="1">
    <source>
        <dbReference type="ARBA" id="ARBA00004123"/>
    </source>
</evidence>
<evidence type="ECO:0000256" key="6">
    <source>
        <dbReference type="PROSITE-ProRule" id="PRU00221"/>
    </source>
</evidence>
<feature type="repeat" description="WD" evidence="6">
    <location>
        <begin position="284"/>
        <end position="320"/>
    </location>
</feature>
<dbReference type="SUPFAM" id="SSF50978">
    <property type="entry name" value="WD40 repeat-like"/>
    <property type="match status" value="1"/>
</dbReference>
<evidence type="ECO:0000313" key="8">
    <source>
        <dbReference type="EMBL" id="WFD45832.1"/>
    </source>
</evidence>
<organism evidence="8 9">
    <name type="scientific">Malassezia furfur</name>
    <name type="common">Pityriasis versicolor infection agent</name>
    <name type="synonym">Pityrosporum furfur</name>
    <dbReference type="NCBI Taxonomy" id="55194"/>
    <lineage>
        <taxon>Eukaryota</taxon>
        <taxon>Fungi</taxon>
        <taxon>Dikarya</taxon>
        <taxon>Basidiomycota</taxon>
        <taxon>Ustilaginomycotina</taxon>
        <taxon>Malasseziomycetes</taxon>
        <taxon>Malasseziales</taxon>
        <taxon>Malasseziaceae</taxon>
        <taxon>Malassezia</taxon>
    </lineage>
</organism>
<dbReference type="PANTHER" id="PTHR22850">
    <property type="entry name" value="WD40 REPEAT FAMILY"/>
    <property type="match status" value="1"/>
</dbReference>
<dbReference type="InterPro" id="IPR050459">
    <property type="entry name" value="WD_repeat_RBAP46/RBAP48/MSI1"/>
</dbReference>
<keyword evidence="9" id="KW-1185">Reference proteome</keyword>
<accession>A0ABY8EJE1</accession>
<dbReference type="Proteomes" id="UP000818624">
    <property type="component" value="Chromosome 1"/>
</dbReference>
<evidence type="ECO:0000256" key="2">
    <source>
        <dbReference type="ARBA" id="ARBA00022574"/>
    </source>
</evidence>
<dbReference type="InterPro" id="IPR001680">
    <property type="entry name" value="WD40_rpt"/>
</dbReference>
<evidence type="ECO:0000256" key="3">
    <source>
        <dbReference type="ARBA" id="ARBA00022737"/>
    </source>
</evidence>
<dbReference type="Pfam" id="PF00400">
    <property type="entry name" value="WD40"/>
    <property type="match status" value="4"/>
</dbReference>
<dbReference type="PROSITE" id="PS00678">
    <property type="entry name" value="WD_REPEATS_1"/>
    <property type="match status" value="2"/>
</dbReference>
<dbReference type="InterPro" id="IPR022052">
    <property type="entry name" value="Histone-bd_RBBP4-like_N"/>
</dbReference>
<evidence type="ECO:0000259" key="7">
    <source>
        <dbReference type="Pfam" id="PF12265"/>
    </source>
</evidence>
<dbReference type="InterPro" id="IPR020472">
    <property type="entry name" value="WD40_PAC1"/>
</dbReference>
<comment type="subcellular location">
    <subcellularLocation>
        <location evidence="1">Nucleus</location>
    </subcellularLocation>
</comment>
<protein>
    <submittedName>
        <fullName evidence="8">Histone acetyltransferase type B subunit 2</fullName>
    </submittedName>
</protein>
<dbReference type="Gene3D" id="2.130.10.10">
    <property type="entry name" value="YVTN repeat-like/Quinoprotein amine dehydrogenase"/>
    <property type="match status" value="1"/>
</dbReference>
<dbReference type="PROSITE" id="PS50294">
    <property type="entry name" value="WD_REPEATS_REGION"/>
    <property type="match status" value="2"/>
</dbReference>